<evidence type="ECO:0000256" key="2">
    <source>
        <dbReference type="RuleBase" id="RU362039"/>
    </source>
</evidence>
<dbReference type="GO" id="GO:0046872">
    <property type="term" value="F:metal ion binding"/>
    <property type="evidence" value="ECO:0007669"/>
    <property type="project" value="UniProtKB-KW"/>
</dbReference>
<dbReference type="InterPro" id="IPR029052">
    <property type="entry name" value="Metallo-depent_PP-like"/>
</dbReference>
<reference evidence="4" key="1">
    <citation type="journal article" date="2021" name="PeerJ">
        <title>Extensive microbial diversity within the chicken gut microbiome revealed by metagenomics and culture.</title>
        <authorList>
            <person name="Gilroy R."/>
            <person name="Ravi A."/>
            <person name="Getino M."/>
            <person name="Pursley I."/>
            <person name="Horton D.L."/>
            <person name="Alikhan N.F."/>
            <person name="Baker D."/>
            <person name="Gharbi K."/>
            <person name="Hall N."/>
            <person name="Watson M."/>
            <person name="Adriaenssens E.M."/>
            <person name="Foster-Nyarko E."/>
            <person name="Jarju S."/>
            <person name="Secka A."/>
            <person name="Antonio M."/>
            <person name="Oren A."/>
            <person name="Chaudhuri R.R."/>
            <person name="La Ragione R."/>
            <person name="Hildebrand F."/>
            <person name="Pallen M.J."/>
        </authorList>
    </citation>
    <scope>NUCLEOTIDE SEQUENCE</scope>
    <source>
        <strain evidence="4">ChiGjej6B6-1540</strain>
    </source>
</reference>
<gene>
    <name evidence="4" type="ORF">H9868_02970</name>
</gene>
<accession>A0A9D1RSN7</accession>
<dbReference type="AlphaFoldDB" id="A0A9D1RSN7"/>
<protein>
    <recommendedName>
        <fullName evidence="2">Phosphoesterase</fullName>
        <ecNumber evidence="2">3.1.4.-</ecNumber>
    </recommendedName>
</protein>
<dbReference type="Gene3D" id="3.60.21.10">
    <property type="match status" value="1"/>
</dbReference>
<evidence type="ECO:0000256" key="1">
    <source>
        <dbReference type="ARBA" id="ARBA00008950"/>
    </source>
</evidence>
<dbReference type="Proteomes" id="UP000824192">
    <property type="component" value="Unassembled WGS sequence"/>
</dbReference>
<evidence type="ECO:0000313" key="5">
    <source>
        <dbReference type="Proteomes" id="UP000824192"/>
    </source>
</evidence>
<dbReference type="EC" id="3.1.4.-" evidence="2"/>
<proteinExistence type="inferred from homology"/>
<name>A0A9D1RSN7_9FIRM</name>
<sequence length="155" mass="17511">MKILVFSDSHGIRRHMEEAVRLHQPDRIFHLGDVVSDAKALKETFPHIPMDLVRGNCDGHLPEPEELLLEVEGRKILLCHGHTYHVKWDWAEAAMAARAMGAHILLFGHTHEPMCTFERGLWIMNPGSIRGGWNAGYGVIVLEEGNTVCYTVPVR</sequence>
<dbReference type="EMBL" id="DXGA01000064">
    <property type="protein sequence ID" value="HIW93483.1"/>
    <property type="molecule type" value="Genomic_DNA"/>
</dbReference>
<comment type="similarity">
    <text evidence="1 2">Belongs to the metallophosphoesterase superfamily. YfcE family.</text>
</comment>
<reference evidence="4" key="2">
    <citation type="submission" date="2021-04" db="EMBL/GenBank/DDBJ databases">
        <authorList>
            <person name="Gilroy R."/>
        </authorList>
    </citation>
    <scope>NUCLEOTIDE SEQUENCE</scope>
    <source>
        <strain evidence="4">ChiGjej6B6-1540</strain>
    </source>
</reference>
<organism evidence="4 5">
    <name type="scientific">Candidatus Flavonifractor merdipullorum</name>
    <dbReference type="NCBI Taxonomy" id="2838590"/>
    <lineage>
        <taxon>Bacteria</taxon>
        <taxon>Bacillati</taxon>
        <taxon>Bacillota</taxon>
        <taxon>Clostridia</taxon>
        <taxon>Eubacteriales</taxon>
        <taxon>Oscillospiraceae</taxon>
        <taxon>Flavonifractor</taxon>
    </lineage>
</organism>
<dbReference type="SUPFAM" id="SSF56300">
    <property type="entry name" value="Metallo-dependent phosphatases"/>
    <property type="match status" value="1"/>
</dbReference>
<comment type="caution">
    <text evidence="4">The sequence shown here is derived from an EMBL/GenBank/DDBJ whole genome shotgun (WGS) entry which is preliminary data.</text>
</comment>
<dbReference type="GO" id="GO:0016787">
    <property type="term" value="F:hydrolase activity"/>
    <property type="evidence" value="ECO:0007669"/>
    <property type="project" value="UniProtKB-UniRule"/>
</dbReference>
<dbReference type="InterPro" id="IPR000979">
    <property type="entry name" value="Phosphodiesterase_MJ0936/Vps29"/>
</dbReference>
<dbReference type="NCBIfam" id="TIGR00040">
    <property type="entry name" value="yfcE"/>
    <property type="match status" value="1"/>
</dbReference>
<dbReference type="Pfam" id="PF12850">
    <property type="entry name" value="Metallophos_2"/>
    <property type="match status" value="1"/>
</dbReference>
<feature type="domain" description="Calcineurin-like phosphoesterase" evidence="3">
    <location>
        <begin position="1"/>
        <end position="142"/>
    </location>
</feature>
<keyword evidence="2" id="KW-0479">Metal-binding</keyword>
<evidence type="ECO:0000313" key="4">
    <source>
        <dbReference type="EMBL" id="HIW93483.1"/>
    </source>
</evidence>
<comment type="cofactor">
    <cofactor evidence="2">
        <name>a divalent metal cation</name>
        <dbReference type="ChEBI" id="CHEBI:60240"/>
    </cofactor>
</comment>
<evidence type="ECO:0000259" key="3">
    <source>
        <dbReference type="Pfam" id="PF12850"/>
    </source>
</evidence>
<dbReference type="PANTHER" id="PTHR11124">
    <property type="entry name" value="VACUOLAR SORTING PROTEIN VPS29"/>
    <property type="match status" value="1"/>
</dbReference>
<dbReference type="InterPro" id="IPR024654">
    <property type="entry name" value="Calcineurin-like_PHP_lpxH"/>
</dbReference>